<evidence type="ECO:0000313" key="2">
    <source>
        <dbReference type="Proteomes" id="UP000256900"/>
    </source>
</evidence>
<keyword evidence="1" id="KW-0966">Cell projection</keyword>
<evidence type="ECO:0000313" key="1">
    <source>
        <dbReference type="EMBL" id="REF86093.1"/>
    </source>
</evidence>
<dbReference type="OrthoDB" id="9808944at2"/>
<dbReference type="GO" id="GO:0044781">
    <property type="term" value="P:bacterial-type flagellum organization"/>
    <property type="evidence" value="ECO:0007669"/>
    <property type="project" value="InterPro"/>
</dbReference>
<protein>
    <submittedName>
        <fullName evidence="1">Flagellar protein FlaF</fullName>
    </submittedName>
</protein>
<accession>A0A3D9YX07</accession>
<dbReference type="NCBIfam" id="NF009434">
    <property type="entry name" value="PRK12793.1"/>
    <property type="match status" value="1"/>
</dbReference>
<dbReference type="AlphaFoldDB" id="A0A3D9YX07"/>
<proteinExistence type="predicted"/>
<reference evidence="1 2" key="1">
    <citation type="submission" date="2018-08" db="EMBL/GenBank/DDBJ databases">
        <title>Genomic Encyclopedia of Type Strains, Phase IV (KMG-IV): sequencing the most valuable type-strain genomes for metagenomic binning, comparative biology and taxonomic classification.</title>
        <authorList>
            <person name="Goeker M."/>
        </authorList>
    </citation>
    <scope>NUCLEOTIDE SEQUENCE [LARGE SCALE GENOMIC DNA]</scope>
    <source>
        <strain evidence="1 2">BW863</strain>
    </source>
</reference>
<organism evidence="1 2">
    <name type="scientific">Methylovirgula ligni</name>
    <dbReference type="NCBI Taxonomy" id="569860"/>
    <lineage>
        <taxon>Bacteria</taxon>
        <taxon>Pseudomonadati</taxon>
        <taxon>Pseudomonadota</taxon>
        <taxon>Alphaproteobacteria</taxon>
        <taxon>Hyphomicrobiales</taxon>
        <taxon>Beijerinckiaceae</taxon>
        <taxon>Methylovirgula</taxon>
    </lineage>
</organism>
<dbReference type="RefSeq" id="WP_115836674.1">
    <property type="nucleotide sequence ID" value="NZ_CP025086.1"/>
</dbReference>
<keyword evidence="1" id="KW-0969">Cilium</keyword>
<comment type="caution">
    <text evidence="1">The sequence shown here is derived from an EMBL/GenBank/DDBJ whole genome shotgun (WGS) entry which is preliminary data.</text>
</comment>
<dbReference type="Proteomes" id="UP000256900">
    <property type="component" value="Unassembled WGS sequence"/>
</dbReference>
<dbReference type="Pfam" id="PF07309">
    <property type="entry name" value="FlaF"/>
    <property type="match status" value="1"/>
</dbReference>
<gene>
    <name evidence="1" type="ORF">DES32_2138</name>
</gene>
<dbReference type="InterPro" id="IPR010845">
    <property type="entry name" value="FlaF"/>
</dbReference>
<dbReference type="EMBL" id="QUMO01000003">
    <property type="protein sequence ID" value="REF86093.1"/>
    <property type="molecule type" value="Genomic_DNA"/>
</dbReference>
<sequence length="115" mass="13175">MYQFSYKEILDDCAQDARARERLAMQRAIELLELAQQRGVKSMEAAEALNYLNKLWHLFIDDLARPENDLPDALRAELISIGIWITNEINRMRLGKSDNFGGLIEICAIIHSGLK</sequence>
<keyword evidence="1" id="KW-0282">Flagellum</keyword>
<keyword evidence="2" id="KW-1185">Reference proteome</keyword>
<name>A0A3D9YX07_9HYPH</name>